<proteinExistence type="predicted"/>
<protein>
    <submittedName>
        <fullName evidence="1">Uncharacterized protein</fullName>
    </submittedName>
</protein>
<name>A0AAD4QM71_9AGAM</name>
<evidence type="ECO:0000313" key="2">
    <source>
        <dbReference type="Proteomes" id="UP001203297"/>
    </source>
</evidence>
<evidence type="ECO:0000313" key="1">
    <source>
        <dbReference type="EMBL" id="KAI0303582.1"/>
    </source>
</evidence>
<organism evidence="1 2">
    <name type="scientific">Multifurca ochricompacta</name>
    <dbReference type="NCBI Taxonomy" id="376703"/>
    <lineage>
        <taxon>Eukaryota</taxon>
        <taxon>Fungi</taxon>
        <taxon>Dikarya</taxon>
        <taxon>Basidiomycota</taxon>
        <taxon>Agaricomycotina</taxon>
        <taxon>Agaricomycetes</taxon>
        <taxon>Russulales</taxon>
        <taxon>Russulaceae</taxon>
        <taxon>Multifurca</taxon>
    </lineage>
</organism>
<dbReference type="EMBL" id="WTXG01000008">
    <property type="protein sequence ID" value="KAI0303582.1"/>
    <property type="molecule type" value="Genomic_DNA"/>
</dbReference>
<dbReference type="Proteomes" id="UP001203297">
    <property type="component" value="Unassembled WGS sequence"/>
</dbReference>
<sequence>MSWMIEELVENMSHFQQKAVEESGTKGHSSLILLPIRRPSATGIICRESIALVLEANDYDVMRQQTFHLVKGLCYLLHYVSHTYQEPLGYYPLMPRHLSGPALRKRKNGKQFCHYLDQYSAHGRGNLSENPEAREVILKALENVMPGTNGEDIHTTRSRLIPAKIAFADGKFYKTSSVESANKISTIGLSGFMICTLQLPLRNWFNADAACSLSLDHEREGMCGEVFASLLGIVL</sequence>
<comment type="caution">
    <text evidence="1">The sequence shown here is derived from an EMBL/GenBank/DDBJ whole genome shotgun (WGS) entry which is preliminary data.</text>
</comment>
<keyword evidence="2" id="KW-1185">Reference proteome</keyword>
<dbReference type="AlphaFoldDB" id="A0AAD4QM71"/>
<reference evidence="1" key="1">
    <citation type="journal article" date="2022" name="New Phytol.">
        <title>Evolutionary transition to the ectomycorrhizal habit in the genomes of a hyperdiverse lineage of mushroom-forming fungi.</title>
        <authorList>
            <person name="Looney B."/>
            <person name="Miyauchi S."/>
            <person name="Morin E."/>
            <person name="Drula E."/>
            <person name="Courty P.E."/>
            <person name="Kohler A."/>
            <person name="Kuo A."/>
            <person name="LaButti K."/>
            <person name="Pangilinan J."/>
            <person name="Lipzen A."/>
            <person name="Riley R."/>
            <person name="Andreopoulos W."/>
            <person name="He G."/>
            <person name="Johnson J."/>
            <person name="Nolan M."/>
            <person name="Tritt A."/>
            <person name="Barry K.W."/>
            <person name="Grigoriev I.V."/>
            <person name="Nagy L.G."/>
            <person name="Hibbett D."/>
            <person name="Henrissat B."/>
            <person name="Matheny P.B."/>
            <person name="Labbe J."/>
            <person name="Martin F.M."/>
        </authorList>
    </citation>
    <scope>NUCLEOTIDE SEQUENCE</scope>
    <source>
        <strain evidence="1">BPL690</strain>
    </source>
</reference>
<accession>A0AAD4QM71</accession>
<gene>
    <name evidence="1" type="ORF">B0F90DRAFT_1667024</name>
</gene>